<keyword evidence="2" id="KW-1185">Reference proteome</keyword>
<dbReference type="Proteomes" id="UP000821845">
    <property type="component" value="Chromosome 6"/>
</dbReference>
<comment type="caution">
    <text evidence="1">The sequence shown here is derived from an EMBL/GenBank/DDBJ whole genome shotgun (WGS) entry which is preliminary data.</text>
</comment>
<dbReference type="EMBL" id="CM023486">
    <property type="protein sequence ID" value="KAH6927152.1"/>
    <property type="molecule type" value="Genomic_DNA"/>
</dbReference>
<organism evidence="1 2">
    <name type="scientific">Hyalomma asiaticum</name>
    <name type="common">Tick</name>
    <dbReference type="NCBI Taxonomy" id="266040"/>
    <lineage>
        <taxon>Eukaryota</taxon>
        <taxon>Metazoa</taxon>
        <taxon>Ecdysozoa</taxon>
        <taxon>Arthropoda</taxon>
        <taxon>Chelicerata</taxon>
        <taxon>Arachnida</taxon>
        <taxon>Acari</taxon>
        <taxon>Parasitiformes</taxon>
        <taxon>Ixodida</taxon>
        <taxon>Ixodoidea</taxon>
        <taxon>Ixodidae</taxon>
        <taxon>Hyalomminae</taxon>
        <taxon>Hyalomma</taxon>
    </lineage>
</organism>
<sequence length="94" mass="10180">MCTSPGTGSSQSATLLQCKIHWVAWSRRQCSLCVPDLCRDIVLGRDFLTVTGISLYVALGQSGLNLAPFVKGERQLTGGLSSEEIYDLQAIFAE</sequence>
<reference evidence="1" key="1">
    <citation type="submission" date="2020-05" db="EMBL/GenBank/DDBJ databases">
        <title>Large-scale comparative analyses of tick genomes elucidate their genetic diversity and vector capacities.</title>
        <authorList>
            <person name="Jia N."/>
            <person name="Wang J."/>
            <person name="Shi W."/>
            <person name="Du L."/>
            <person name="Sun Y."/>
            <person name="Zhan W."/>
            <person name="Jiang J."/>
            <person name="Wang Q."/>
            <person name="Zhang B."/>
            <person name="Ji P."/>
            <person name="Sakyi L.B."/>
            <person name="Cui X."/>
            <person name="Yuan T."/>
            <person name="Jiang B."/>
            <person name="Yang W."/>
            <person name="Lam T.T.-Y."/>
            <person name="Chang Q."/>
            <person name="Ding S."/>
            <person name="Wang X."/>
            <person name="Zhu J."/>
            <person name="Ruan X."/>
            <person name="Zhao L."/>
            <person name="Wei J."/>
            <person name="Que T."/>
            <person name="Du C."/>
            <person name="Cheng J."/>
            <person name="Dai P."/>
            <person name="Han X."/>
            <person name="Huang E."/>
            <person name="Gao Y."/>
            <person name="Liu J."/>
            <person name="Shao H."/>
            <person name="Ye R."/>
            <person name="Li L."/>
            <person name="Wei W."/>
            <person name="Wang X."/>
            <person name="Wang C."/>
            <person name="Yang T."/>
            <person name="Huo Q."/>
            <person name="Li W."/>
            <person name="Guo W."/>
            <person name="Chen H."/>
            <person name="Zhou L."/>
            <person name="Ni X."/>
            <person name="Tian J."/>
            <person name="Zhou Y."/>
            <person name="Sheng Y."/>
            <person name="Liu T."/>
            <person name="Pan Y."/>
            <person name="Xia L."/>
            <person name="Li J."/>
            <person name="Zhao F."/>
            <person name="Cao W."/>
        </authorList>
    </citation>
    <scope>NUCLEOTIDE SEQUENCE</scope>
    <source>
        <strain evidence="1">Hyas-2018</strain>
    </source>
</reference>
<protein>
    <submittedName>
        <fullName evidence="1">Uncharacterized protein</fullName>
    </submittedName>
</protein>
<evidence type="ECO:0000313" key="1">
    <source>
        <dbReference type="EMBL" id="KAH6927152.1"/>
    </source>
</evidence>
<name>A0ACB7RW34_HYAAI</name>
<gene>
    <name evidence="1" type="ORF">HPB50_000013</name>
</gene>
<evidence type="ECO:0000313" key="2">
    <source>
        <dbReference type="Proteomes" id="UP000821845"/>
    </source>
</evidence>
<proteinExistence type="predicted"/>
<accession>A0ACB7RW34</accession>